<sequence length="229" mass="26054">MIFLEEQRNFGYVDVLRKKSLRGLVAHNGDILKSLFTVDPVLIFDVIYLCPDEEFSTLCSIVPACLSLKWLSFQKVKMLKDFVLKWKSWLEKIGEKVLNEVNGRESVVATAYAALGLVWHLFSNLPGKLDFQLDVLKWSITILLYSLCHVEDLIANQEVVEVEVIGQAFQWCQLSLKSWIESTNVIGGSVFGGKSGRNSTEFKLWQSMLSTKPLRHKKISTDGQNVLNR</sequence>
<protein>
    <submittedName>
        <fullName evidence="1">Uncharacterized protein</fullName>
    </submittedName>
</protein>
<keyword evidence="2" id="KW-1185">Reference proteome</keyword>
<dbReference type="EMBL" id="CASHTH010001632">
    <property type="protein sequence ID" value="CAI8017474.1"/>
    <property type="molecule type" value="Genomic_DNA"/>
</dbReference>
<evidence type="ECO:0000313" key="2">
    <source>
        <dbReference type="Proteomes" id="UP001174909"/>
    </source>
</evidence>
<gene>
    <name evidence="1" type="ORF">GBAR_LOCUS10602</name>
</gene>
<comment type="caution">
    <text evidence="1">The sequence shown here is derived from an EMBL/GenBank/DDBJ whole genome shotgun (WGS) entry which is preliminary data.</text>
</comment>
<dbReference type="Proteomes" id="UP001174909">
    <property type="component" value="Unassembled WGS sequence"/>
</dbReference>
<evidence type="ECO:0000313" key="1">
    <source>
        <dbReference type="EMBL" id="CAI8017474.1"/>
    </source>
</evidence>
<organism evidence="1 2">
    <name type="scientific">Geodia barretti</name>
    <name type="common">Barrett's horny sponge</name>
    <dbReference type="NCBI Taxonomy" id="519541"/>
    <lineage>
        <taxon>Eukaryota</taxon>
        <taxon>Metazoa</taxon>
        <taxon>Porifera</taxon>
        <taxon>Demospongiae</taxon>
        <taxon>Heteroscleromorpha</taxon>
        <taxon>Tetractinellida</taxon>
        <taxon>Astrophorina</taxon>
        <taxon>Geodiidae</taxon>
        <taxon>Geodia</taxon>
    </lineage>
</organism>
<dbReference type="AlphaFoldDB" id="A0AA35RTK6"/>
<name>A0AA35RTK6_GEOBA</name>
<accession>A0AA35RTK6</accession>
<reference evidence="1" key="1">
    <citation type="submission" date="2023-03" db="EMBL/GenBank/DDBJ databases">
        <authorList>
            <person name="Steffen K."/>
            <person name="Cardenas P."/>
        </authorList>
    </citation>
    <scope>NUCLEOTIDE SEQUENCE</scope>
</reference>
<proteinExistence type="predicted"/>